<dbReference type="PANTHER" id="PTHR24038">
    <property type="entry name" value="STABILIN"/>
    <property type="match status" value="1"/>
</dbReference>
<keyword evidence="4" id="KW-0325">Glycoprotein</keyword>
<sequence length="140" mass="15997">MFLCLLKPELQIQHGISQTTTATSFQNRCDLTIHDTLRTDCINCRANLRVQCPLGYRKTTRGQGRKGCRYNINYLGRTRPAKGCLHTCLMTRNEPKCCDGFWGQDCQAVIIHLIVHLMKQADVCEGLFRHVVSDMELPIE</sequence>
<evidence type="ECO:0000256" key="2">
    <source>
        <dbReference type="ARBA" id="ARBA00023136"/>
    </source>
</evidence>
<comment type="caution">
    <text evidence="5">The sequence shown here is derived from an EMBL/GenBank/DDBJ whole genome shotgun (WGS) entry which is preliminary data.</text>
</comment>
<accession>A0ABP0GKC5</accession>
<organism evidence="5 6">
    <name type="scientific">Clavelina lepadiformis</name>
    <name type="common">Light-bulb sea squirt</name>
    <name type="synonym">Ascidia lepadiformis</name>
    <dbReference type="NCBI Taxonomy" id="159417"/>
    <lineage>
        <taxon>Eukaryota</taxon>
        <taxon>Metazoa</taxon>
        <taxon>Chordata</taxon>
        <taxon>Tunicata</taxon>
        <taxon>Ascidiacea</taxon>
        <taxon>Aplousobranchia</taxon>
        <taxon>Clavelinidae</taxon>
        <taxon>Clavelina</taxon>
    </lineage>
</organism>
<proteinExistence type="predicted"/>
<evidence type="ECO:0000313" key="5">
    <source>
        <dbReference type="EMBL" id="CAK8692050.1"/>
    </source>
</evidence>
<dbReference type="PANTHER" id="PTHR24038:SF11">
    <property type="entry name" value="INTEGRIN BETA-LIKE PROTEIN E"/>
    <property type="match status" value="1"/>
</dbReference>
<dbReference type="EMBL" id="CAWYQH010000130">
    <property type="protein sequence ID" value="CAK8692050.1"/>
    <property type="molecule type" value="Genomic_DNA"/>
</dbReference>
<keyword evidence="6" id="KW-1185">Reference proteome</keyword>
<evidence type="ECO:0000256" key="3">
    <source>
        <dbReference type="ARBA" id="ARBA00023157"/>
    </source>
</evidence>
<evidence type="ECO:0000256" key="1">
    <source>
        <dbReference type="ARBA" id="ARBA00004370"/>
    </source>
</evidence>
<keyword evidence="3" id="KW-1015">Disulfide bond</keyword>
<keyword evidence="2" id="KW-0472">Membrane</keyword>
<reference evidence="5 6" key="1">
    <citation type="submission" date="2024-02" db="EMBL/GenBank/DDBJ databases">
        <authorList>
            <person name="Daric V."/>
            <person name="Darras S."/>
        </authorList>
    </citation>
    <scope>NUCLEOTIDE SEQUENCE [LARGE SCALE GENOMIC DNA]</scope>
</reference>
<comment type="subcellular location">
    <subcellularLocation>
        <location evidence="1">Membrane</location>
    </subcellularLocation>
</comment>
<gene>
    <name evidence="5" type="ORF">CVLEPA_LOCUS24801</name>
</gene>
<evidence type="ECO:0000313" key="6">
    <source>
        <dbReference type="Proteomes" id="UP001642483"/>
    </source>
</evidence>
<evidence type="ECO:0000256" key="4">
    <source>
        <dbReference type="ARBA" id="ARBA00023180"/>
    </source>
</evidence>
<evidence type="ECO:0008006" key="7">
    <source>
        <dbReference type="Google" id="ProtNLM"/>
    </source>
</evidence>
<protein>
    <recommendedName>
        <fullName evidence="7">EGF-like domain-containing protein</fullName>
    </recommendedName>
</protein>
<dbReference type="Proteomes" id="UP001642483">
    <property type="component" value="Unassembled WGS sequence"/>
</dbReference>
<name>A0ABP0GKC5_CLALP</name>